<protein>
    <submittedName>
        <fullName evidence="2">Uncharacterized protein</fullName>
    </submittedName>
</protein>
<dbReference type="Proteomes" id="UP000524450">
    <property type="component" value="Unassembled WGS sequence"/>
</dbReference>
<name>A0A840FKM5_9BURK</name>
<gene>
    <name evidence="2" type="ORF">GGD71_000527</name>
</gene>
<proteinExistence type="predicted"/>
<dbReference type="AlphaFoldDB" id="A0A840FKM5"/>
<reference evidence="2 3" key="1">
    <citation type="submission" date="2020-08" db="EMBL/GenBank/DDBJ databases">
        <title>Genomic Encyclopedia of Type Strains, Phase IV (KMG-V): Genome sequencing to study the core and pangenomes of soil and plant-associated prokaryotes.</title>
        <authorList>
            <person name="Whitman W."/>
        </authorList>
    </citation>
    <scope>NUCLEOTIDE SEQUENCE [LARGE SCALE GENOMIC DNA]</scope>
    <source>
        <strain evidence="2 3">34/80</strain>
    </source>
</reference>
<organism evidence="2 3">
    <name type="scientific">Variovorax guangxiensis</name>
    <dbReference type="NCBI Taxonomy" id="1775474"/>
    <lineage>
        <taxon>Bacteria</taxon>
        <taxon>Pseudomonadati</taxon>
        <taxon>Pseudomonadota</taxon>
        <taxon>Betaproteobacteria</taxon>
        <taxon>Burkholderiales</taxon>
        <taxon>Comamonadaceae</taxon>
        <taxon>Variovorax</taxon>
    </lineage>
</organism>
<feature type="region of interest" description="Disordered" evidence="1">
    <location>
        <begin position="1"/>
        <end position="29"/>
    </location>
</feature>
<dbReference type="EMBL" id="JACIFZ010000001">
    <property type="protein sequence ID" value="MBB4219780.1"/>
    <property type="molecule type" value="Genomic_DNA"/>
</dbReference>
<sequence>MSAALGRPEQAKAPSGGSEDTKCRTWGQT</sequence>
<comment type="caution">
    <text evidence="2">The sequence shown here is derived from an EMBL/GenBank/DDBJ whole genome shotgun (WGS) entry which is preliminary data.</text>
</comment>
<evidence type="ECO:0000313" key="3">
    <source>
        <dbReference type="Proteomes" id="UP000524450"/>
    </source>
</evidence>
<evidence type="ECO:0000256" key="1">
    <source>
        <dbReference type="SAM" id="MobiDB-lite"/>
    </source>
</evidence>
<accession>A0A840FKM5</accession>
<evidence type="ECO:0000313" key="2">
    <source>
        <dbReference type="EMBL" id="MBB4219780.1"/>
    </source>
</evidence>